<protein>
    <recommendedName>
        <fullName evidence="3">DUF4258 domain-containing protein</fullName>
    </recommendedName>
</protein>
<reference evidence="1 2" key="1">
    <citation type="submission" date="2024-04" db="EMBL/GenBank/DDBJ databases">
        <title>Genome sequencing and assembly of rice foliar adapted Chryseobacterium endophyticum OsEnb-ALM-A6.</title>
        <authorList>
            <person name="Kumar S."/>
            <person name="Javed M."/>
            <person name="Chouhan V."/>
            <person name="Charishma K."/>
            <person name="Patel A."/>
            <person name="Kumar M."/>
            <person name="Sahu K.P."/>
            <person name="Kumar A."/>
        </authorList>
    </citation>
    <scope>NUCLEOTIDE SEQUENCE [LARGE SCALE GENOMIC DNA]</scope>
    <source>
        <strain evidence="1 2">OsEnb-ALM-A6</strain>
    </source>
</reference>
<evidence type="ECO:0000313" key="1">
    <source>
        <dbReference type="EMBL" id="XAO73750.1"/>
    </source>
</evidence>
<sequence length="96" mass="11722">MFYLIFAKRFNSYEWKKYPQKRKYYLRSILKGGLIIGKQAEEVEQMLGRNESCSQMKNRWTYALNTDIKTHKKYFLAVYFENDTVIMVRKEFKTIL</sequence>
<organism evidence="1 2">
    <name type="scientific">Chryseobacterium endophyticum</name>
    <dbReference type="NCBI Taxonomy" id="1854762"/>
    <lineage>
        <taxon>Bacteria</taxon>
        <taxon>Pseudomonadati</taxon>
        <taxon>Bacteroidota</taxon>
        <taxon>Flavobacteriia</taxon>
        <taxon>Flavobacteriales</taxon>
        <taxon>Weeksellaceae</taxon>
        <taxon>Chryseobacterium group</taxon>
        <taxon>Chryseobacterium</taxon>
    </lineage>
</organism>
<keyword evidence="2" id="KW-1185">Reference proteome</keyword>
<dbReference type="Proteomes" id="UP001463665">
    <property type="component" value="Chromosome"/>
</dbReference>
<dbReference type="AlphaFoldDB" id="A0AAU6WMN6"/>
<evidence type="ECO:0008006" key="3">
    <source>
        <dbReference type="Google" id="ProtNLM"/>
    </source>
</evidence>
<evidence type="ECO:0000313" key="2">
    <source>
        <dbReference type="Proteomes" id="UP001463665"/>
    </source>
</evidence>
<name>A0AAU6WMN6_9FLAO</name>
<proteinExistence type="predicted"/>
<dbReference type="EMBL" id="CP154834">
    <property type="protein sequence ID" value="XAO73750.1"/>
    <property type="molecule type" value="Genomic_DNA"/>
</dbReference>
<accession>A0AAU6WMN6</accession>
<dbReference type="RefSeq" id="WP_294322783.1">
    <property type="nucleotide sequence ID" value="NZ_CP154834.1"/>
</dbReference>
<gene>
    <name evidence="1" type="ORF">AAFP95_18835</name>
</gene>